<keyword evidence="1" id="KW-1133">Transmembrane helix</keyword>
<protein>
    <submittedName>
        <fullName evidence="2">Uncharacterized protein</fullName>
    </submittedName>
</protein>
<name>A0AAD5N9A9_PARTN</name>
<keyword evidence="3" id="KW-1185">Reference proteome</keyword>
<evidence type="ECO:0000313" key="3">
    <source>
        <dbReference type="Proteomes" id="UP001196413"/>
    </source>
</evidence>
<evidence type="ECO:0000313" key="2">
    <source>
        <dbReference type="EMBL" id="KAJ1365541.1"/>
    </source>
</evidence>
<organism evidence="2 3">
    <name type="scientific">Parelaphostrongylus tenuis</name>
    <name type="common">Meningeal worm</name>
    <dbReference type="NCBI Taxonomy" id="148309"/>
    <lineage>
        <taxon>Eukaryota</taxon>
        <taxon>Metazoa</taxon>
        <taxon>Ecdysozoa</taxon>
        <taxon>Nematoda</taxon>
        <taxon>Chromadorea</taxon>
        <taxon>Rhabditida</taxon>
        <taxon>Rhabditina</taxon>
        <taxon>Rhabditomorpha</taxon>
        <taxon>Strongyloidea</taxon>
        <taxon>Metastrongylidae</taxon>
        <taxon>Parelaphostrongylus</taxon>
    </lineage>
</organism>
<gene>
    <name evidence="2" type="ORF">KIN20_025909</name>
</gene>
<sequence length="105" mass="11647">MFGRSGAGVDNLTKLEWNKPIDVLCANCVNPQQSIARVRSGIIASAGGVTAILALIRIVHLQQNRSSPIRLLRFYVLFVHSITGLFLDIRKVSTGRSWISYRHVS</sequence>
<dbReference type="AlphaFoldDB" id="A0AAD5N9A9"/>
<reference evidence="2" key="1">
    <citation type="submission" date="2021-06" db="EMBL/GenBank/DDBJ databases">
        <title>Parelaphostrongylus tenuis whole genome reference sequence.</title>
        <authorList>
            <person name="Garwood T.J."/>
            <person name="Larsen P.A."/>
            <person name="Fountain-Jones N.M."/>
            <person name="Garbe J.R."/>
            <person name="Macchietto M.G."/>
            <person name="Kania S.A."/>
            <person name="Gerhold R.W."/>
            <person name="Richards J.E."/>
            <person name="Wolf T.M."/>
        </authorList>
    </citation>
    <scope>NUCLEOTIDE SEQUENCE</scope>
    <source>
        <strain evidence="2">MNPRO001-30</strain>
        <tissue evidence="2">Meninges</tissue>
    </source>
</reference>
<evidence type="ECO:0000256" key="1">
    <source>
        <dbReference type="SAM" id="Phobius"/>
    </source>
</evidence>
<dbReference type="EMBL" id="JAHQIW010005296">
    <property type="protein sequence ID" value="KAJ1365541.1"/>
    <property type="molecule type" value="Genomic_DNA"/>
</dbReference>
<feature type="transmembrane region" description="Helical" evidence="1">
    <location>
        <begin position="41"/>
        <end position="60"/>
    </location>
</feature>
<accession>A0AAD5N9A9</accession>
<keyword evidence="1" id="KW-0812">Transmembrane</keyword>
<dbReference type="Proteomes" id="UP001196413">
    <property type="component" value="Unassembled WGS sequence"/>
</dbReference>
<proteinExistence type="predicted"/>
<keyword evidence="1" id="KW-0472">Membrane</keyword>
<comment type="caution">
    <text evidence="2">The sequence shown here is derived from an EMBL/GenBank/DDBJ whole genome shotgun (WGS) entry which is preliminary data.</text>
</comment>
<feature type="transmembrane region" description="Helical" evidence="1">
    <location>
        <begin position="72"/>
        <end position="89"/>
    </location>
</feature>